<evidence type="ECO:0000256" key="1">
    <source>
        <dbReference type="SAM" id="Phobius"/>
    </source>
</evidence>
<dbReference type="Proteomes" id="UP000016927">
    <property type="component" value="Unassembled WGS sequence"/>
</dbReference>
<protein>
    <submittedName>
        <fullName evidence="2">Uncharacterized protein</fullName>
    </submittedName>
</protein>
<evidence type="ECO:0000313" key="2">
    <source>
        <dbReference type="EMBL" id="EOB14959.1"/>
    </source>
</evidence>
<keyword evidence="1" id="KW-0472">Membrane</keyword>
<proteinExistence type="predicted"/>
<feature type="transmembrane region" description="Helical" evidence="1">
    <location>
        <begin position="20"/>
        <end position="39"/>
    </location>
</feature>
<dbReference type="AlphaFoldDB" id="R0MAI5"/>
<reference evidence="2 3" key="1">
    <citation type="journal article" date="2013" name="BMC Genomics">
        <title>Comparative genomics of parasitic silkworm microsporidia reveal an association between genome expansion and host adaptation.</title>
        <authorList>
            <person name="Pan G."/>
            <person name="Xu J."/>
            <person name="Li T."/>
            <person name="Xia Q."/>
            <person name="Liu S.L."/>
            <person name="Zhang G."/>
            <person name="Li S."/>
            <person name="Li C."/>
            <person name="Liu H."/>
            <person name="Yang L."/>
            <person name="Liu T."/>
            <person name="Zhang X."/>
            <person name="Wu Z."/>
            <person name="Fan W."/>
            <person name="Dang X."/>
            <person name="Xiang H."/>
            <person name="Tao M."/>
            <person name="Li Y."/>
            <person name="Hu J."/>
            <person name="Li Z."/>
            <person name="Lin L."/>
            <person name="Luo J."/>
            <person name="Geng L."/>
            <person name="Wang L."/>
            <person name="Long M."/>
            <person name="Wan Y."/>
            <person name="He N."/>
            <person name="Zhang Z."/>
            <person name="Lu C."/>
            <person name="Keeling P.J."/>
            <person name="Wang J."/>
            <person name="Xiang Z."/>
            <person name="Zhou Z."/>
        </authorList>
    </citation>
    <scope>NUCLEOTIDE SEQUENCE [LARGE SCALE GENOMIC DNA]</scope>
    <source>
        <strain evidence="3">CQ1 / CVCC 102059</strain>
    </source>
</reference>
<dbReference type="VEuPathDB" id="MicrosporidiaDB:NBO_11g0031"/>
<sequence length="58" mass="6879">MDLKIILIIIKTYLVEQKHFFGFILLNSGHIFMGFLRSINFEEVKSIKCLKEMTNIFL</sequence>
<keyword evidence="3" id="KW-1185">Reference proteome</keyword>
<keyword evidence="1" id="KW-0812">Transmembrane</keyword>
<dbReference type="EMBL" id="KB908919">
    <property type="protein sequence ID" value="EOB14959.1"/>
    <property type="molecule type" value="Genomic_DNA"/>
</dbReference>
<organism evidence="2 3">
    <name type="scientific">Nosema bombycis (strain CQ1 / CVCC 102059)</name>
    <name type="common">Microsporidian parasite</name>
    <name type="synonym">Pebrine of silkworm</name>
    <dbReference type="NCBI Taxonomy" id="578461"/>
    <lineage>
        <taxon>Eukaryota</taxon>
        <taxon>Fungi</taxon>
        <taxon>Fungi incertae sedis</taxon>
        <taxon>Microsporidia</taxon>
        <taxon>Nosematidae</taxon>
        <taxon>Nosema</taxon>
    </lineage>
</organism>
<dbReference type="HOGENOM" id="CLU_2979677_0_0_1"/>
<gene>
    <name evidence="2" type="ORF">NBO_11g0031</name>
</gene>
<evidence type="ECO:0000313" key="3">
    <source>
        <dbReference type="Proteomes" id="UP000016927"/>
    </source>
</evidence>
<name>R0MAI5_NOSB1</name>
<accession>R0MAI5</accession>
<keyword evidence="1" id="KW-1133">Transmembrane helix</keyword>